<dbReference type="AlphaFoldDB" id="A0A202C1F6"/>
<evidence type="ECO:0000313" key="3">
    <source>
        <dbReference type="Proteomes" id="UP000196355"/>
    </source>
</evidence>
<keyword evidence="1" id="KW-0472">Membrane</keyword>
<keyword evidence="1" id="KW-1133">Transmembrane helix</keyword>
<organism evidence="2 3">
    <name type="scientific">Chryseobacterium mucoviscidosis</name>
    <dbReference type="NCBI Taxonomy" id="1945581"/>
    <lineage>
        <taxon>Bacteria</taxon>
        <taxon>Pseudomonadati</taxon>
        <taxon>Bacteroidota</taxon>
        <taxon>Flavobacteriia</taxon>
        <taxon>Flavobacteriales</taxon>
        <taxon>Weeksellaceae</taxon>
        <taxon>Chryseobacterium group</taxon>
        <taxon>Chryseobacterium</taxon>
    </lineage>
</organism>
<protein>
    <submittedName>
        <fullName evidence="2">Uncharacterized protein</fullName>
    </submittedName>
</protein>
<evidence type="ECO:0000313" key="2">
    <source>
        <dbReference type="EMBL" id="OVE57560.1"/>
    </source>
</evidence>
<accession>A0A202C1F6</accession>
<reference evidence="3" key="1">
    <citation type="submission" date="2017-02" db="EMBL/GenBank/DDBJ databases">
        <authorList>
            <person name="Tetz G."/>
            <person name="Tetz V."/>
        </authorList>
    </citation>
    <scope>NUCLEOTIDE SEQUENCE [LARGE SCALE GENOMIC DNA]</scope>
    <source>
        <strain evidence="3">VT16-26</strain>
    </source>
</reference>
<dbReference type="Proteomes" id="UP000196355">
    <property type="component" value="Unassembled WGS sequence"/>
</dbReference>
<keyword evidence="3" id="KW-1185">Reference proteome</keyword>
<feature type="transmembrane region" description="Helical" evidence="1">
    <location>
        <begin position="21"/>
        <end position="40"/>
    </location>
</feature>
<gene>
    <name evidence="2" type="ORF">B0E34_10405</name>
</gene>
<sequence length="75" mass="8617">MLDFKRLEIKRPDAYTATTAIAKRTTIVVAILVMVVRLGGFKFRNGIFTLIACIAARQRCEYHQVKSPYCEKPFH</sequence>
<evidence type="ECO:0000256" key="1">
    <source>
        <dbReference type="SAM" id="Phobius"/>
    </source>
</evidence>
<keyword evidence="1" id="KW-0812">Transmembrane</keyword>
<proteinExistence type="predicted"/>
<name>A0A202C1F6_9FLAO</name>
<dbReference type="EMBL" id="MVAG01000114">
    <property type="protein sequence ID" value="OVE57560.1"/>
    <property type="molecule type" value="Genomic_DNA"/>
</dbReference>
<comment type="caution">
    <text evidence="2">The sequence shown here is derived from an EMBL/GenBank/DDBJ whole genome shotgun (WGS) entry which is preliminary data.</text>
</comment>